<dbReference type="AlphaFoldDB" id="A0AAD3RM97"/>
<protein>
    <submittedName>
        <fullName evidence="1">Mucin-2-like protein</fullName>
    </submittedName>
</protein>
<sequence>MESGEWCQREGISTRWVSSNAPFELWLNSGNWIDNIKNGIVSWRAVTLVELRTRSDTGKANLCEPSCQLSFKLSEDLLLTFDPDGDESCTLSFSPTSSSNGPSQSSW</sequence>
<evidence type="ECO:0000313" key="1">
    <source>
        <dbReference type="EMBL" id="GLD73170.1"/>
    </source>
</evidence>
<proteinExistence type="predicted"/>
<reference evidence="1" key="1">
    <citation type="submission" date="2022-08" db="EMBL/GenBank/DDBJ databases">
        <title>Genome sequencing of akame (Lates japonicus).</title>
        <authorList>
            <person name="Hashiguchi Y."/>
            <person name="Takahashi H."/>
        </authorList>
    </citation>
    <scope>NUCLEOTIDE SEQUENCE</scope>
    <source>
        <strain evidence="1">Kochi</strain>
    </source>
</reference>
<comment type="caution">
    <text evidence="1">The sequence shown here is derived from an EMBL/GenBank/DDBJ whole genome shotgun (WGS) entry which is preliminary data.</text>
</comment>
<keyword evidence="2" id="KW-1185">Reference proteome</keyword>
<organism evidence="1 2">
    <name type="scientific">Lates japonicus</name>
    <name type="common">Japanese lates</name>
    <dbReference type="NCBI Taxonomy" id="270547"/>
    <lineage>
        <taxon>Eukaryota</taxon>
        <taxon>Metazoa</taxon>
        <taxon>Chordata</taxon>
        <taxon>Craniata</taxon>
        <taxon>Vertebrata</taxon>
        <taxon>Euteleostomi</taxon>
        <taxon>Actinopterygii</taxon>
        <taxon>Neopterygii</taxon>
        <taxon>Teleostei</taxon>
        <taxon>Neoteleostei</taxon>
        <taxon>Acanthomorphata</taxon>
        <taxon>Carangaria</taxon>
        <taxon>Carangaria incertae sedis</taxon>
        <taxon>Centropomidae</taxon>
        <taxon>Lates</taxon>
    </lineage>
</organism>
<evidence type="ECO:0000313" key="2">
    <source>
        <dbReference type="Proteomes" id="UP001279410"/>
    </source>
</evidence>
<name>A0AAD3RM97_LATJO</name>
<dbReference type="EMBL" id="BRZM01001425">
    <property type="protein sequence ID" value="GLD73170.1"/>
    <property type="molecule type" value="Genomic_DNA"/>
</dbReference>
<dbReference type="Proteomes" id="UP001279410">
    <property type="component" value="Unassembled WGS sequence"/>
</dbReference>
<accession>A0AAD3RM97</accession>
<gene>
    <name evidence="1" type="ORF">AKAME5_002449500</name>
</gene>